<comment type="caution">
    <text evidence="2">The sequence shown here is derived from an EMBL/GenBank/DDBJ whole genome shotgun (WGS) entry which is preliminary data.</text>
</comment>
<accession>A0A9K3HDZ1</accession>
<dbReference type="SUPFAM" id="SSF56112">
    <property type="entry name" value="Protein kinase-like (PK-like)"/>
    <property type="match status" value="1"/>
</dbReference>
<dbReference type="InterPro" id="IPR001245">
    <property type="entry name" value="Ser-Thr/Tyr_kinase_cat_dom"/>
</dbReference>
<evidence type="ECO:0000259" key="1">
    <source>
        <dbReference type="Pfam" id="PF07714"/>
    </source>
</evidence>
<dbReference type="Proteomes" id="UP000215914">
    <property type="component" value="Unassembled WGS sequence"/>
</dbReference>
<dbReference type="Gramene" id="mRNA:HanXRQr2_Chr13g0606961">
    <property type="protein sequence ID" value="CDS:HanXRQr2_Chr13g0606961.1"/>
    <property type="gene ID" value="HanXRQr2_Chr13g0606961"/>
</dbReference>
<dbReference type="InterPro" id="IPR011009">
    <property type="entry name" value="Kinase-like_dom_sf"/>
</dbReference>
<evidence type="ECO:0000313" key="3">
    <source>
        <dbReference type="Proteomes" id="UP000215914"/>
    </source>
</evidence>
<keyword evidence="3" id="KW-1185">Reference proteome</keyword>
<dbReference type="AlphaFoldDB" id="A0A9K3HDZ1"/>
<dbReference type="Gene3D" id="1.10.510.10">
    <property type="entry name" value="Transferase(Phosphotransferase) domain 1"/>
    <property type="match status" value="1"/>
</dbReference>
<organism evidence="2 3">
    <name type="scientific">Helianthus annuus</name>
    <name type="common">Common sunflower</name>
    <dbReference type="NCBI Taxonomy" id="4232"/>
    <lineage>
        <taxon>Eukaryota</taxon>
        <taxon>Viridiplantae</taxon>
        <taxon>Streptophyta</taxon>
        <taxon>Embryophyta</taxon>
        <taxon>Tracheophyta</taxon>
        <taxon>Spermatophyta</taxon>
        <taxon>Magnoliopsida</taxon>
        <taxon>eudicotyledons</taxon>
        <taxon>Gunneridae</taxon>
        <taxon>Pentapetalae</taxon>
        <taxon>asterids</taxon>
        <taxon>campanulids</taxon>
        <taxon>Asterales</taxon>
        <taxon>Asteraceae</taxon>
        <taxon>Asteroideae</taxon>
        <taxon>Heliantheae alliance</taxon>
        <taxon>Heliantheae</taxon>
        <taxon>Helianthus</taxon>
    </lineage>
</organism>
<dbReference type="EMBL" id="MNCJ02000328">
    <property type="protein sequence ID" value="KAF5774984.1"/>
    <property type="molecule type" value="Genomic_DNA"/>
</dbReference>
<feature type="domain" description="Serine-threonine/tyrosine-protein kinase catalytic" evidence="1">
    <location>
        <begin position="27"/>
        <end position="72"/>
    </location>
</feature>
<protein>
    <recommendedName>
        <fullName evidence="1">Serine-threonine/tyrosine-protein kinase catalytic domain-containing protein</fullName>
    </recommendedName>
</protein>
<dbReference type="GO" id="GO:0004672">
    <property type="term" value="F:protein kinase activity"/>
    <property type="evidence" value="ECO:0007669"/>
    <property type="project" value="InterPro"/>
</dbReference>
<reference evidence="2" key="1">
    <citation type="journal article" date="2017" name="Nature">
        <title>The sunflower genome provides insights into oil metabolism, flowering and Asterid evolution.</title>
        <authorList>
            <person name="Badouin H."/>
            <person name="Gouzy J."/>
            <person name="Grassa C.J."/>
            <person name="Murat F."/>
            <person name="Staton S.E."/>
            <person name="Cottret L."/>
            <person name="Lelandais-Briere C."/>
            <person name="Owens G.L."/>
            <person name="Carrere S."/>
            <person name="Mayjonade B."/>
            <person name="Legrand L."/>
            <person name="Gill N."/>
            <person name="Kane N.C."/>
            <person name="Bowers J.E."/>
            <person name="Hubner S."/>
            <person name="Bellec A."/>
            <person name="Berard A."/>
            <person name="Berges H."/>
            <person name="Blanchet N."/>
            <person name="Boniface M.C."/>
            <person name="Brunel D."/>
            <person name="Catrice O."/>
            <person name="Chaidir N."/>
            <person name="Claudel C."/>
            <person name="Donnadieu C."/>
            <person name="Faraut T."/>
            <person name="Fievet G."/>
            <person name="Helmstetter N."/>
            <person name="King M."/>
            <person name="Knapp S.J."/>
            <person name="Lai Z."/>
            <person name="Le Paslier M.C."/>
            <person name="Lippi Y."/>
            <person name="Lorenzon L."/>
            <person name="Mandel J.R."/>
            <person name="Marage G."/>
            <person name="Marchand G."/>
            <person name="Marquand E."/>
            <person name="Bret-Mestries E."/>
            <person name="Morien E."/>
            <person name="Nambeesan S."/>
            <person name="Nguyen T."/>
            <person name="Pegot-Espagnet P."/>
            <person name="Pouilly N."/>
            <person name="Raftis F."/>
            <person name="Sallet E."/>
            <person name="Schiex T."/>
            <person name="Thomas J."/>
            <person name="Vandecasteele C."/>
            <person name="Vares D."/>
            <person name="Vear F."/>
            <person name="Vautrin S."/>
            <person name="Crespi M."/>
            <person name="Mangin B."/>
            <person name="Burke J.M."/>
            <person name="Salse J."/>
            <person name="Munos S."/>
            <person name="Vincourt P."/>
            <person name="Rieseberg L.H."/>
            <person name="Langlade N.B."/>
        </authorList>
    </citation>
    <scope>NUCLEOTIDE SEQUENCE</scope>
    <source>
        <tissue evidence="2">Leaves</tissue>
    </source>
</reference>
<name>A0A9K3HDZ1_HELAN</name>
<gene>
    <name evidence="2" type="ORF">HanXRQr2_Chr13g0606961</name>
</gene>
<sequence>MCESIKGTLINLFYTHSAKGLYFLDSGYISPEYIWYRRFSSQSDVCSFGVLILEVIACQKNVPLCDDARSQMLHNLVRIHFPL</sequence>
<evidence type="ECO:0000313" key="2">
    <source>
        <dbReference type="EMBL" id="KAF5774984.1"/>
    </source>
</evidence>
<proteinExistence type="predicted"/>
<dbReference type="Pfam" id="PF07714">
    <property type="entry name" value="PK_Tyr_Ser-Thr"/>
    <property type="match status" value="1"/>
</dbReference>
<reference evidence="2" key="2">
    <citation type="submission" date="2020-06" db="EMBL/GenBank/DDBJ databases">
        <title>Helianthus annuus Genome sequencing and assembly Release 2.</title>
        <authorList>
            <person name="Gouzy J."/>
            <person name="Langlade N."/>
            <person name="Munos S."/>
        </authorList>
    </citation>
    <scope>NUCLEOTIDE SEQUENCE</scope>
    <source>
        <tissue evidence="2">Leaves</tissue>
    </source>
</reference>
<keyword evidence="2" id="KW-0808">Transferase</keyword>